<organism evidence="2 3">
    <name type="scientific">Brenthis ino</name>
    <name type="common">lesser marbled fritillary</name>
    <dbReference type="NCBI Taxonomy" id="405034"/>
    <lineage>
        <taxon>Eukaryota</taxon>
        <taxon>Metazoa</taxon>
        <taxon>Ecdysozoa</taxon>
        <taxon>Arthropoda</taxon>
        <taxon>Hexapoda</taxon>
        <taxon>Insecta</taxon>
        <taxon>Pterygota</taxon>
        <taxon>Neoptera</taxon>
        <taxon>Endopterygota</taxon>
        <taxon>Lepidoptera</taxon>
        <taxon>Glossata</taxon>
        <taxon>Ditrysia</taxon>
        <taxon>Papilionoidea</taxon>
        <taxon>Nymphalidae</taxon>
        <taxon>Heliconiinae</taxon>
        <taxon>Argynnini</taxon>
        <taxon>Brenthis</taxon>
    </lineage>
</organism>
<reference evidence="2" key="1">
    <citation type="submission" date="2021-12" db="EMBL/GenBank/DDBJ databases">
        <authorList>
            <person name="Martin H S."/>
        </authorList>
    </citation>
    <scope>NUCLEOTIDE SEQUENCE</scope>
</reference>
<feature type="non-terminal residue" evidence="2">
    <location>
        <position position="189"/>
    </location>
</feature>
<keyword evidence="3" id="KW-1185">Reference proteome</keyword>
<feature type="transmembrane region" description="Helical" evidence="1">
    <location>
        <begin position="144"/>
        <end position="165"/>
    </location>
</feature>
<proteinExistence type="predicted"/>
<protein>
    <submittedName>
        <fullName evidence="2">Uncharacterized protein</fullName>
    </submittedName>
</protein>
<feature type="transmembrane region" description="Helical" evidence="1">
    <location>
        <begin position="20"/>
        <end position="42"/>
    </location>
</feature>
<keyword evidence="1" id="KW-1133">Transmembrane helix</keyword>
<keyword evidence="1" id="KW-0472">Membrane</keyword>
<accession>A0A8J9YEQ1</accession>
<keyword evidence="1" id="KW-0812">Transmembrane</keyword>
<dbReference type="EMBL" id="OV170224">
    <property type="protein sequence ID" value="CAH0723795.1"/>
    <property type="molecule type" value="Genomic_DNA"/>
</dbReference>
<evidence type="ECO:0000256" key="1">
    <source>
        <dbReference type="SAM" id="Phobius"/>
    </source>
</evidence>
<evidence type="ECO:0000313" key="2">
    <source>
        <dbReference type="EMBL" id="CAH0723795.1"/>
    </source>
</evidence>
<dbReference type="AlphaFoldDB" id="A0A8J9YEQ1"/>
<sequence length="189" mass="20367">MPLLNKIPKLERCCGCVTDLKVAAAIIAVLGIVTSPIISWVIVRHAYVIRVTCVVTTNISRPDVIDINLHNALSFGFGANAGLGPSCLSITSGNDAAGSRSKSNFVQFVRFSGWVVLLADIAFLISSVNFLIKIFKGLDKQASLVFIGTGLLSIILSFMYGVLYVSACMHVGGRFPVFEFFFAMIDLIS</sequence>
<name>A0A8J9YEQ1_9NEOP</name>
<dbReference type="Proteomes" id="UP000838878">
    <property type="component" value="Chromosome 4"/>
</dbReference>
<gene>
    <name evidence="2" type="ORF">BINO364_LOCUS9572</name>
</gene>
<evidence type="ECO:0000313" key="3">
    <source>
        <dbReference type="Proteomes" id="UP000838878"/>
    </source>
</evidence>
<feature type="transmembrane region" description="Helical" evidence="1">
    <location>
        <begin position="111"/>
        <end position="132"/>
    </location>
</feature>
<dbReference type="OrthoDB" id="7438409at2759"/>